<sequence>MTEPAPMRDVTAGVKAFLRQAELRDTLTALTGHGLHEVIVADDSGIGPEREALYAELREVLPLRVIELPYDSGASAGRNAVARACITPYLLMLDDDLIVPDNLAAMRRAVDASRELGGVSCIWREHGRLSSCAANLYRVGRRLYKDIGRGPACVPRPDGKRLPVYDIVEQSVLFRTETFDDVLWDEHFTIMREHVDFFLQHKALGRWRFAVVPEVVMRHEKTPKTAGSDYAALRYGRERKRAADDHFRAKWDLHGVVEGRWQHAHERPVKRALNHAALLAHLRLGRTQPIGMPAGSLDGAQVDAVGG</sequence>
<feature type="domain" description="Glycosyltransferase 2-like" evidence="4">
    <location>
        <begin position="15"/>
        <end position="102"/>
    </location>
</feature>
<accession>A0A1G7L5F3</accession>
<dbReference type="OrthoDB" id="7560678at2"/>
<dbReference type="InterPro" id="IPR001173">
    <property type="entry name" value="Glyco_trans_2-like"/>
</dbReference>
<keyword evidence="3 5" id="KW-0808">Transferase</keyword>
<dbReference type="STRING" id="1082479.SAMN05216241_101121"/>
<evidence type="ECO:0000313" key="5">
    <source>
        <dbReference type="EMBL" id="SDF44586.1"/>
    </source>
</evidence>
<dbReference type="PANTHER" id="PTHR43179:SF12">
    <property type="entry name" value="GALACTOFURANOSYLTRANSFERASE GLFT2"/>
    <property type="match status" value="1"/>
</dbReference>
<evidence type="ECO:0000256" key="1">
    <source>
        <dbReference type="ARBA" id="ARBA00006739"/>
    </source>
</evidence>
<keyword evidence="2" id="KW-0328">Glycosyltransferase</keyword>
<evidence type="ECO:0000256" key="2">
    <source>
        <dbReference type="ARBA" id="ARBA00022676"/>
    </source>
</evidence>
<dbReference type="SUPFAM" id="SSF53448">
    <property type="entry name" value="Nucleotide-diphospho-sugar transferases"/>
    <property type="match status" value="1"/>
</dbReference>
<dbReference type="PANTHER" id="PTHR43179">
    <property type="entry name" value="RHAMNOSYLTRANSFERASE WBBL"/>
    <property type="match status" value="1"/>
</dbReference>
<keyword evidence="6" id="KW-1185">Reference proteome</keyword>
<dbReference type="RefSeq" id="WP_090018184.1">
    <property type="nucleotide sequence ID" value="NZ_FNCE01000001.1"/>
</dbReference>
<dbReference type="AlphaFoldDB" id="A0A1G7L5F3"/>
<gene>
    <name evidence="5" type="ORF">SAMN05216241_101121</name>
</gene>
<proteinExistence type="inferred from homology"/>
<protein>
    <submittedName>
        <fullName evidence="5">Glycosyltransferase involved in cell wall bisynthesis</fullName>
    </submittedName>
</protein>
<name>A0A1G7L5F3_9PROT</name>
<dbReference type="Pfam" id="PF00535">
    <property type="entry name" value="Glycos_transf_2"/>
    <property type="match status" value="1"/>
</dbReference>
<evidence type="ECO:0000313" key="6">
    <source>
        <dbReference type="Proteomes" id="UP000199415"/>
    </source>
</evidence>
<reference evidence="5 6" key="1">
    <citation type="submission" date="2016-10" db="EMBL/GenBank/DDBJ databases">
        <authorList>
            <person name="de Groot N.N."/>
        </authorList>
    </citation>
    <scope>NUCLEOTIDE SEQUENCE [LARGE SCALE GENOMIC DNA]</scope>
    <source>
        <strain evidence="5 6">DSM 25584</strain>
    </source>
</reference>
<comment type="similarity">
    <text evidence="1">Belongs to the glycosyltransferase 2 family.</text>
</comment>
<evidence type="ECO:0000256" key="3">
    <source>
        <dbReference type="ARBA" id="ARBA00022679"/>
    </source>
</evidence>
<dbReference type="GO" id="GO:0016757">
    <property type="term" value="F:glycosyltransferase activity"/>
    <property type="evidence" value="ECO:0007669"/>
    <property type="project" value="UniProtKB-KW"/>
</dbReference>
<dbReference type="Proteomes" id="UP000199415">
    <property type="component" value="Unassembled WGS sequence"/>
</dbReference>
<dbReference type="EMBL" id="FNCE01000001">
    <property type="protein sequence ID" value="SDF44586.1"/>
    <property type="molecule type" value="Genomic_DNA"/>
</dbReference>
<organism evidence="5 6">
    <name type="scientific">Limimonas halophila</name>
    <dbReference type="NCBI Taxonomy" id="1082479"/>
    <lineage>
        <taxon>Bacteria</taxon>
        <taxon>Pseudomonadati</taxon>
        <taxon>Pseudomonadota</taxon>
        <taxon>Alphaproteobacteria</taxon>
        <taxon>Rhodospirillales</taxon>
        <taxon>Rhodovibrionaceae</taxon>
        <taxon>Limimonas</taxon>
    </lineage>
</organism>
<dbReference type="InterPro" id="IPR029044">
    <property type="entry name" value="Nucleotide-diphossugar_trans"/>
</dbReference>
<dbReference type="Gene3D" id="3.90.550.10">
    <property type="entry name" value="Spore Coat Polysaccharide Biosynthesis Protein SpsA, Chain A"/>
    <property type="match status" value="1"/>
</dbReference>
<evidence type="ECO:0000259" key="4">
    <source>
        <dbReference type="Pfam" id="PF00535"/>
    </source>
</evidence>